<dbReference type="CDD" id="cd04301">
    <property type="entry name" value="NAT_SF"/>
    <property type="match status" value="1"/>
</dbReference>
<dbReference type="InterPro" id="IPR000182">
    <property type="entry name" value="GNAT_dom"/>
</dbReference>
<dbReference type="InterPro" id="IPR036390">
    <property type="entry name" value="WH_DNA-bd_sf"/>
</dbReference>
<dbReference type="Pfam" id="PF00583">
    <property type="entry name" value="Acetyltransf_1"/>
    <property type="match status" value="1"/>
</dbReference>
<evidence type="ECO:0000313" key="4">
    <source>
        <dbReference type="EMBL" id="MET6997457.1"/>
    </source>
</evidence>
<gene>
    <name evidence="4" type="ORF">ABR189_08760</name>
</gene>
<dbReference type="EMBL" id="JBEXAC010000001">
    <property type="protein sequence ID" value="MET6997457.1"/>
    <property type="molecule type" value="Genomic_DNA"/>
</dbReference>
<evidence type="ECO:0000313" key="5">
    <source>
        <dbReference type="Proteomes" id="UP001549749"/>
    </source>
</evidence>
<sequence>MSASPALIKEVRQFNRFYTGVVGLLNQHILDSRLSLSEVRVLYEIGHMENCTAGKLIERTHIDGGYLSRIVKAFEKEGWITRKKSAADGRTYFLHLSLKGKKLLDSLDEKSNAEIGQLLHPLPEAQQNTVASAMKKIQQVLEGEHPASDDITSSDIVFREQLLPGDVGYLIYLHGQLYAKETGYNLEFESYVCKTFHEFLQSYNPGKDRLFLATYQEQIIGAVAILGSSRHLAQLRWFLVHPDFRGLGLGKKLLTNAIDFCREKNYQKVYLLTTSMQTTAIDLYKKAGFHKTGEKYLEMWGQHLYEQRYELTITN</sequence>
<accession>A0ABV2T339</accession>
<keyword evidence="1" id="KW-0808">Transferase</keyword>
<dbReference type="InterPro" id="IPR000835">
    <property type="entry name" value="HTH_MarR-typ"/>
</dbReference>
<organism evidence="4 5">
    <name type="scientific">Chitinophaga defluvii</name>
    <dbReference type="NCBI Taxonomy" id="3163343"/>
    <lineage>
        <taxon>Bacteria</taxon>
        <taxon>Pseudomonadati</taxon>
        <taxon>Bacteroidota</taxon>
        <taxon>Chitinophagia</taxon>
        <taxon>Chitinophagales</taxon>
        <taxon>Chitinophagaceae</taxon>
        <taxon>Chitinophaga</taxon>
    </lineage>
</organism>
<evidence type="ECO:0000259" key="2">
    <source>
        <dbReference type="PROSITE" id="PS50995"/>
    </source>
</evidence>
<dbReference type="RefSeq" id="WP_354660094.1">
    <property type="nucleotide sequence ID" value="NZ_JBEXAC010000001.1"/>
</dbReference>
<protein>
    <submittedName>
        <fullName evidence="4">Bifunctional helix-turn-helix transcriptional regulator/GNAT family N-acetyltransferase</fullName>
    </submittedName>
</protein>
<dbReference type="SMART" id="SM00347">
    <property type="entry name" value="HTH_MARR"/>
    <property type="match status" value="1"/>
</dbReference>
<dbReference type="PANTHER" id="PTHR13947:SF37">
    <property type="entry name" value="LD18367P"/>
    <property type="match status" value="1"/>
</dbReference>
<dbReference type="InterPro" id="IPR016181">
    <property type="entry name" value="Acyl_CoA_acyltransferase"/>
</dbReference>
<evidence type="ECO:0000256" key="1">
    <source>
        <dbReference type="ARBA" id="ARBA00022679"/>
    </source>
</evidence>
<keyword evidence="5" id="KW-1185">Reference proteome</keyword>
<dbReference type="PROSITE" id="PS50995">
    <property type="entry name" value="HTH_MARR_2"/>
    <property type="match status" value="1"/>
</dbReference>
<dbReference type="Pfam" id="PF01047">
    <property type="entry name" value="MarR"/>
    <property type="match status" value="1"/>
</dbReference>
<feature type="domain" description="N-acetyltransferase" evidence="3">
    <location>
        <begin position="167"/>
        <end position="314"/>
    </location>
</feature>
<feature type="domain" description="HTH marR-type" evidence="2">
    <location>
        <begin position="4"/>
        <end position="139"/>
    </location>
</feature>
<dbReference type="Gene3D" id="1.10.10.10">
    <property type="entry name" value="Winged helix-like DNA-binding domain superfamily/Winged helix DNA-binding domain"/>
    <property type="match status" value="1"/>
</dbReference>
<reference evidence="4 5" key="1">
    <citation type="submission" date="2024-06" db="EMBL/GenBank/DDBJ databases">
        <title>Chitinophaga defluvii sp. nov., isolated from municipal sewage.</title>
        <authorList>
            <person name="Zhang L."/>
        </authorList>
    </citation>
    <scope>NUCLEOTIDE SEQUENCE [LARGE SCALE GENOMIC DNA]</scope>
    <source>
        <strain evidence="4 5">H8</strain>
    </source>
</reference>
<dbReference type="InterPro" id="IPR036388">
    <property type="entry name" value="WH-like_DNA-bd_sf"/>
</dbReference>
<proteinExistence type="predicted"/>
<evidence type="ECO:0000259" key="3">
    <source>
        <dbReference type="PROSITE" id="PS51186"/>
    </source>
</evidence>
<dbReference type="InterPro" id="IPR050769">
    <property type="entry name" value="NAT_camello-type"/>
</dbReference>
<dbReference type="PANTHER" id="PTHR13947">
    <property type="entry name" value="GNAT FAMILY N-ACETYLTRANSFERASE"/>
    <property type="match status" value="1"/>
</dbReference>
<dbReference type="SUPFAM" id="SSF46785">
    <property type="entry name" value="Winged helix' DNA-binding domain"/>
    <property type="match status" value="1"/>
</dbReference>
<name>A0ABV2T339_9BACT</name>
<dbReference type="SUPFAM" id="SSF55729">
    <property type="entry name" value="Acyl-CoA N-acyltransferases (Nat)"/>
    <property type="match status" value="1"/>
</dbReference>
<dbReference type="PROSITE" id="PS51186">
    <property type="entry name" value="GNAT"/>
    <property type="match status" value="1"/>
</dbReference>
<dbReference type="Proteomes" id="UP001549749">
    <property type="component" value="Unassembled WGS sequence"/>
</dbReference>
<comment type="caution">
    <text evidence="4">The sequence shown here is derived from an EMBL/GenBank/DDBJ whole genome shotgun (WGS) entry which is preliminary data.</text>
</comment>
<dbReference type="Gene3D" id="3.40.630.30">
    <property type="match status" value="1"/>
</dbReference>